<evidence type="ECO:0000259" key="1">
    <source>
        <dbReference type="PROSITE" id="PS51819"/>
    </source>
</evidence>
<reference evidence="2 3" key="1">
    <citation type="submission" date="2017-08" db="EMBL/GenBank/DDBJ databases">
        <title>Infants hospitalized years apart are colonized by the same room-sourced microbial strains.</title>
        <authorList>
            <person name="Brooks B."/>
            <person name="Olm M.R."/>
            <person name="Firek B.A."/>
            <person name="Baker R."/>
            <person name="Thomas B.C."/>
            <person name="Morowitz M.J."/>
            <person name="Banfield J.F."/>
        </authorList>
    </citation>
    <scope>NUCLEOTIDE SEQUENCE [LARGE SCALE GENOMIC DNA]</scope>
    <source>
        <strain evidence="2">S2_012_000_R2_81</strain>
    </source>
</reference>
<dbReference type="SUPFAM" id="SSF54593">
    <property type="entry name" value="Glyoxalase/Bleomycin resistance protein/Dihydroxybiphenyl dioxygenase"/>
    <property type="match status" value="1"/>
</dbReference>
<sequence length="124" mass="13672">MTILGFEIISVPVEDQQRAKAFYRDVIGFELIREEAMGPGMSWIQLAPRGQGVTVSLVNWFDAMPAGALQGVMINTDDIDAEHALLTGRGLQLSEIKAELWGRYAMFQDPDGNGWILRQPPAGP</sequence>
<feature type="domain" description="VOC" evidence="1">
    <location>
        <begin position="5"/>
        <end position="120"/>
    </location>
</feature>
<dbReference type="InterPro" id="IPR037523">
    <property type="entry name" value="VOC_core"/>
</dbReference>
<gene>
    <name evidence="2" type="ORF">DI603_21200</name>
</gene>
<evidence type="ECO:0000313" key="3">
    <source>
        <dbReference type="Proteomes" id="UP000249633"/>
    </source>
</evidence>
<dbReference type="PROSITE" id="PS51819">
    <property type="entry name" value="VOC"/>
    <property type="match status" value="1"/>
</dbReference>
<protein>
    <recommendedName>
        <fullName evidence="1">VOC domain-containing protein</fullName>
    </recommendedName>
</protein>
<dbReference type="Proteomes" id="UP000249633">
    <property type="component" value="Unassembled WGS sequence"/>
</dbReference>
<dbReference type="PANTHER" id="PTHR36437:SF2">
    <property type="entry name" value="GLYOXALASE_BLEOMYCIN RESISTANCE PROTEIN_DIOXYGENASE"/>
    <property type="match status" value="1"/>
</dbReference>
<dbReference type="AlphaFoldDB" id="A0A2W5DEV7"/>
<comment type="caution">
    <text evidence="2">The sequence shown here is derived from an EMBL/GenBank/DDBJ whole genome shotgun (WGS) entry which is preliminary data.</text>
</comment>
<dbReference type="EMBL" id="QFOD01000028">
    <property type="protein sequence ID" value="PZP27657.1"/>
    <property type="molecule type" value="Genomic_DNA"/>
</dbReference>
<proteinExistence type="predicted"/>
<dbReference type="Gene3D" id="3.10.180.10">
    <property type="entry name" value="2,3-Dihydroxybiphenyl 1,2-Dioxygenase, domain 1"/>
    <property type="match status" value="1"/>
</dbReference>
<name>A0A2W5DEV7_9BURK</name>
<dbReference type="Pfam" id="PF00903">
    <property type="entry name" value="Glyoxalase"/>
    <property type="match status" value="1"/>
</dbReference>
<dbReference type="InterPro" id="IPR029068">
    <property type="entry name" value="Glyas_Bleomycin-R_OHBP_Dase"/>
</dbReference>
<accession>A0A2W5DEV7</accession>
<organism evidence="2 3">
    <name type="scientific">Roseateles depolymerans</name>
    <dbReference type="NCBI Taxonomy" id="76731"/>
    <lineage>
        <taxon>Bacteria</taxon>
        <taxon>Pseudomonadati</taxon>
        <taxon>Pseudomonadota</taxon>
        <taxon>Betaproteobacteria</taxon>
        <taxon>Burkholderiales</taxon>
        <taxon>Sphaerotilaceae</taxon>
        <taxon>Roseateles</taxon>
    </lineage>
</organism>
<evidence type="ECO:0000313" key="2">
    <source>
        <dbReference type="EMBL" id="PZP27657.1"/>
    </source>
</evidence>
<dbReference type="PANTHER" id="PTHR36437">
    <property type="entry name" value="GLYOXALASE/BLEOMYCIN RESISTANCE PROTEIN/DIOXYGENASE"/>
    <property type="match status" value="1"/>
</dbReference>
<dbReference type="InterPro" id="IPR004360">
    <property type="entry name" value="Glyas_Fos-R_dOase_dom"/>
</dbReference>